<proteinExistence type="predicted"/>
<evidence type="ECO:0000256" key="2">
    <source>
        <dbReference type="ARBA" id="ARBA00023125"/>
    </source>
</evidence>
<keyword evidence="2 5" id="KW-0238">DNA-binding</keyword>
<dbReference type="Pfam" id="PF01638">
    <property type="entry name" value="HxlR"/>
    <property type="match status" value="1"/>
</dbReference>
<evidence type="ECO:0000256" key="3">
    <source>
        <dbReference type="ARBA" id="ARBA00023163"/>
    </source>
</evidence>
<accession>A0ABS4QM74</accession>
<gene>
    <name evidence="5" type="ORF">BJ987_005146</name>
</gene>
<name>A0ABS4QM74_9NOCA</name>
<sequence>MTVGSQVPQQVWHGVSDAFNGACPAREVLEHITGRWGILILTALGAGSLRFSELHAMIGGISEKMLSQTLRMLVRDGLVARTVEPTTPPKVRYELTELGHGLTESLRPFLGWIQRHTVDVVIAQQNYDREAD</sequence>
<evidence type="ECO:0000313" key="6">
    <source>
        <dbReference type="Proteomes" id="UP001519325"/>
    </source>
</evidence>
<dbReference type="Gene3D" id="1.10.10.10">
    <property type="entry name" value="Winged helix-like DNA-binding domain superfamily/Winged helix DNA-binding domain"/>
    <property type="match status" value="1"/>
</dbReference>
<evidence type="ECO:0000256" key="1">
    <source>
        <dbReference type="ARBA" id="ARBA00023015"/>
    </source>
</evidence>
<dbReference type="InterPro" id="IPR036390">
    <property type="entry name" value="WH_DNA-bd_sf"/>
</dbReference>
<dbReference type="GO" id="GO:0003677">
    <property type="term" value="F:DNA binding"/>
    <property type="evidence" value="ECO:0007669"/>
    <property type="project" value="UniProtKB-KW"/>
</dbReference>
<dbReference type="PANTHER" id="PTHR33204:SF37">
    <property type="entry name" value="HTH-TYPE TRANSCRIPTIONAL REGULATOR YODB"/>
    <property type="match status" value="1"/>
</dbReference>
<dbReference type="EMBL" id="JAGGMR010000001">
    <property type="protein sequence ID" value="MBP2192245.1"/>
    <property type="molecule type" value="Genomic_DNA"/>
</dbReference>
<dbReference type="InterPro" id="IPR036388">
    <property type="entry name" value="WH-like_DNA-bd_sf"/>
</dbReference>
<dbReference type="PANTHER" id="PTHR33204">
    <property type="entry name" value="TRANSCRIPTIONAL REGULATOR, MARR FAMILY"/>
    <property type="match status" value="1"/>
</dbReference>
<feature type="domain" description="HTH hxlR-type" evidence="4">
    <location>
        <begin position="23"/>
        <end position="121"/>
    </location>
</feature>
<keyword evidence="1" id="KW-0805">Transcription regulation</keyword>
<reference evidence="5 6" key="1">
    <citation type="submission" date="2021-03" db="EMBL/GenBank/DDBJ databases">
        <title>Sequencing the genomes of 1000 actinobacteria strains.</title>
        <authorList>
            <person name="Klenk H.-P."/>
        </authorList>
    </citation>
    <scope>NUCLEOTIDE SEQUENCE [LARGE SCALE GENOMIC DNA]</scope>
    <source>
        <strain evidence="5 6">DSM 45516</strain>
    </source>
</reference>
<dbReference type="Proteomes" id="UP001519325">
    <property type="component" value="Unassembled WGS sequence"/>
</dbReference>
<dbReference type="PROSITE" id="PS51118">
    <property type="entry name" value="HTH_HXLR"/>
    <property type="match status" value="1"/>
</dbReference>
<dbReference type="SUPFAM" id="SSF46785">
    <property type="entry name" value="Winged helix' DNA-binding domain"/>
    <property type="match status" value="1"/>
</dbReference>
<organism evidence="5 6">
    <name type="scientific">Nocardia goodfellowii</name>
    <dbReference type="NCBI Taxonomy" id="882446"/>
    <lineage>
        <taxon>Bacteria</taxon>
        <taxon>Bacillati</taxon>
        <taxon>Actinomycetota</taxon>
        <taxon>Actinomycetes</taxon>
        <taxon>Mycobacteriales</taxon>
        <taxon>Nocardiaceae</taxon>
        <taxon>Nocardia</taxon>
    </lineage>
</organism>
<evidence type="ECO:0000313" key="5">
    <source>
        <dbReference type="EMBL" id="MBP2192245.1"/>
    </source>
</evidence>
<dbReference type="InterPro" id="IPR002577">
    <property type="entry name" value="HTH_HxlR"/>
</dbReference>
<dbReference type="RefSeq" id="WP_209894943.1">
    <property type="nucleotide sequence ID" value="NZ_JAGGMR010000001.1"/>
</dbReference>
<keyword evidence="6" id="KW-1185">Reference proteome</keyword>
<protein>
    <submittedName>
        <fullName evidence="5">DNA-binding HxlR family transcriptional regulator</fullName>
    </submittedName>
</protein>
<comment type="caution">
    <text evidence="5">The sequence shown here is derived from an EMBL/GenBank/DDBJ whole genome shotgun (WGS) entry which is preliminary data.</text>
</comment>
<evidence type="ECO:0000259" key="4">
    <source>
        <dbReference type="PROSITE" id="PS51118"/>
    </source>
</evidence>
<keyword evidence="3" id="KW-0804">Transcription</keyword>